<reference evidence="2" key="1">
    <citation type="submission" date="2023-03" db="EMBL/GenBank/DDBJ databases">
        <title>Massive genome expansion in bonnet fungi (Mycena s.s.) driven by repeated elements and novel gene families across ecological guilds.</title>
        <authorList>
            <consortium name="Lawrence Berkeley National Laboratory"/>
            <person name="Harder C.B."/>
            <person name="Miyauchi S."/>
            <person name="Viragh M."/>
            <person name="Kuo A."/>
            <person name="Thoen E."/>
            <person name="Andreopoulos B."/>
            <person name="Lu D."/>
            <person name="Skrede I."/>
            <person name="Drula E."/>
            <person name="Henrissat B."/>
            <person name="Morin E."/>
            <person name="Kohler A."/>
            <person name="Barry K."/>
            <person name="LaButti K."/>
            <person name="Morin E."/>
            <person name="Salamov A."/>
            <person name="Lipzen A."/>
            <person name="Mereny Z."/>
            <person name="Hegedus B."/>
            <person name="Baldrian P."/>
            <person name="Stursova M."/>
            <person name="Weitz H."/>
            <person name="Taylor A."/>
            <person name="Grigoriev I.V."/>
            <person name="Nagy L.G."/>
            <person name="Martin F."/>
            <person name="Kauserud H."/>
        </authorList>
    </citation>
    <scope>NUCLEOTIDE SEQUENCE</scope>
    <source>
        <strain evidence="2">9144</strain>
    </source>
</reference>
<evidence type="ECO:0000313" key="3">
    <source>
        <dbReference type="Proteomes" id="UP001219525"/>
    </source>
</evidence>
<feature type="region of interest" description="Disordered" evidence="1">
    <location>
        <begin position="105"/>
        <end position="142"/>
    </location>
</feature>
<feature type="compositionally biased region" description="Low complexity" evidence="1">
    <location>
        <begin position="111"/>
        <end position="122"/>
    </location>
</feature>
<protein>
    <submittedName>
        <fullName evidence="2">Uncharacterized protein</fullName>
    </submittedName>
</protein>
<dbReference type="Proteomes" id="UP001219525">
    <property type="component" value="Unassembled WGS sequence"/>
</dbReference>
<proteinExistence type="predicted"/>
<name>A0AAD6VIV5_9AGAR</name>
<accession>A0AAD6VIV5</accession>
<comment type="caution">
    <text evidence="2">The sequence shown here is derived from an EMBL/GenBank/DDBJ whole genome shotgun (WGS) entry which is preliminary data.</text>
</comment>
<dbReference type="AlphaFoldDB" id="A0AAD6VIV5"/>
<dbReference type="EMBL" id="JARJCW010000021">
    <property type="protein sequence ID" value="KAJ7213396.1"/>
    <property type="molecule type" value="Genomic_DNA"/>
</dbReference>
<organism evidence="2 3">
    <name type="scientific">Mycena pura</name>
    <dbReference type="NCBI Taxonomy" id="153505"/>
    <lineage>
        <taxon>Eukaryota</taxon>
        <taxon>Fungi</taxon>
        <taxon>Dikarya</taxon>
        <taxon>Basidiomycota</taxon>
        <taxon>Agaricomycotina</taxon>
        <taxon>Agaricomycetes</taxon>
        <taxon>Agaricomycetidae</taxon>
        <taxon>Agaricales</taxon>
        <taxon>Marasmiineae</taxon>
        <taxon>Mycenaceae</taxon>
        <taxon>Mycena</taxon>
    </lineage>
</organism>
<gene>
    <name evidence="2" type="ORF">GGX14DRAFT_392904</name>
</gene>
<keyword evidence="3" id="KW-1185">Reference proteome</keyword>
<sequence length="191" mass="20459">MSDCRAKLRPLPPMNGGVTWISAGREVVGSGGNGRLPIGPAVAIARVARAERADAINWQQINIDEYPIFFANFKFQINLPASTAASTGSGNGRAVPAGRLHKDQFFGQGGRAPPRASRRPGGTTVNLDPPAGPGAEPFSCGANDRFVDGGRDVSVRWTERGADGYMTVDVEICWRWTGRLDAYLSEVEMDV</sequence>
<evidence type="ECO:0000313" key="2">
    <source>
        <dbReference type="EMBL" id="KAJ7213396.1"/>
    </source>
</evidence>
<evidence type="ECO:0000256" key="1">
    <source>
        <dbReference type="SAM" id="MobiDB-lite"/>
    </source>
</evidence>